<reference evidence="4 5" key="1">
    <citation type="submission" date="2024-08" db="EMBL/GenBank/DDBJ databases">
        <authorList>
            <person name="Lu H."/>
        </authorList>
    </citation>
    <scope>NUCLEOTIDE SEQUENCE [LARGE SCALE GENOMIC DNA]</scope>
    <source>
        <strain evidence="4 5">BYS180W</strain>
    </source>
</reference>
<evidence type="ECO:0000259" key="2">
    <source>
        <dbReference type="PROSITE" id="PS50883"/>
    </source>
</evidence>
<dbReference type="SUPFAM" id="SSF55785">
    <property type="entry name" value="PYP-like sensor domain (PAS domain)"/>
    <property type="match status" value="2"/>
</dbReference>
<comment type="caution">
    <text evidence="4">The sequence shown here is derived from an EMBL/GenBank/DDBJ whole genome shotgun (WGS) entry which is preliminary data.</text>
</comment>
<dbReference type="InterPro" id="IPR001633">
    <property type="entry name" value="EAL_dom"/>
</dbReference>
<dbReference type="SMART" id="SM00267">
    <property type="entry name" value="GGDEF"/>
    <property type="match status" value="1"/>
</dbReference>
<dbReference type="InterPro" id="IPR035919">
    <property type="entry name" value="EAL_sf"/>
</dbReference>
<dbReference type="SUPFAM" id="SSF55073">
    <property type="entry name" value="Nucleotide cyclase"/>
    <property type="match status" value="1"/>
</dbReference>
<name>A0ABW7FTX2_9BURK</name>
<dbReference type="CDD" id="cd00130">
    <property type="entry name" value="PAS"/>
    <property type="match status" value="1"/>
</dbReference>
<dbReference type="SUPFAM" id="SSF141868">
    <property type="entry name" value="EAL domain-like"/>
    <property type="match status" value="1"/>
</dbReference>
<dbReference type="InterPro" id="IPR052155">
    <property type="entry name" value="Biofilm_reg_signaling"/>
</dbReference>
<feature type="domain" description="GGDEF" evidence="3">
    <location>
        <begin position="311"/>
        <end position="444"/>
    </location>
</feature>
<dbReference type="InterPro" id="IPR029787">
    <property type="entry name" value="Nucleotide_cyclase"/>
</dbReference>
<feature type="domain" description="EAL" evidence="2">
    <location>
        <begin position="453"/>
        <end position="707"/>
    </location>
</feature>
<proteinExistence type="predicted"/>
<dbReference type="Gene3D" id="3.30.450.20">
    <property type="entry name" value="PAS domain"/>
    <property type="match status" value="2"/>
</dbReference>
<accession>A0ABW7FTX2</accession>
<dbReference type="InterPro" id="IPR035965">
    <property type="entry name" value="PAS-like_dom_sf"/>
</dbReference>
<dbReference type="Pfam" id="PF00990">
    <property type="entry name" value="GGDEF"/>
    <property type="match status" value="1"/>
</dbReference>
<dbReference type="EMBL" id="JBIGHZ010000002">
    <property type="protein sequence ID" value="MFG6447769.1"/>
    <property type="molecule type" value="Genomic_DNA"/>
</dbReference>
<dbReference type="PROSITE" id="PS50883">
    <property type="entry name" value="EAL"/>
    <property type="match status" value="1"/>
</dbReference>
<dbReference type="Proteomes" id="UP001606099">
    <property type="component" value="Unassembled WGS sequence"/>
</dbReference>
<dbReference type="InterPro" id="IPR000014">
    <property type="entry name" value="PAS"/>
</dbReference>
<evidence type="ECO:0000259" key="3">
    <source>
        <dbReference type="PROSITE" id="PS50887"/>
    </source>
</evidence>
<dbReference type="Gene3D" id="3.20.20.450">
    <property type="entry name" value="EAL domain"/>
    <property type="match status" value="1"/>
</dbReference>
<dbReference type="NCBIfam" id="TIGR00229">
    <property type="entry name" value="sensory_box"/>
    <property type="match status" value="1"/>
</dbReference>
<dbReference type="PROSITE" id="PS50112">
    <property type="entry name" value="PAS"/>
    <property type="match status" value="2"/>
</dbReference>
<feature type="domain" description="PAS" evidence="1">
    <location>
        <begin position="47"/>
        <end position="90"/>
    </location>
</feature>
<dbReference type="RefSeq" id="WP_394459415.1">
    <property type="nucleotide sequence ID" value="NZ_JBIGHZ010000002.1"/>
</dbReference>
<keyword evidence="5" id="KW-1185">Reference proteome</keyword>
<dbReference type="InterPro" id="IPR000160">
    <property type="entry name" value="GGDEF_dom"/>
</dbReference>
<dbReference type="PROSITE" id="PS50887">
    <property type="entry name" value="GGDEF"/>
    <property type="match status" value="1"/>
</dbReference>
<dbReference type="CDD" id="cd01948">
    <property type="entry name" value="EAL"/>
    <property type="match status" value="1"/>
</dbReference>
<dbReference type="PANTHER" id="PTHR44757">
    <property type="entry name" value="DIGUANYLATE CYCLASE DGCP"/>
    <property type="match status" value="1"/>
</dbReference>
<evidence type="ECO:0000313" key="5">
    <source>
        <dbReference type="Proteomes" id="UP001606099"/>
    </source>
</evidence>
<dbReference type="SMART" id="SM00052">
    <property type="entry name" value="EAL"/>
    <property type="match status" value="1"/>
</dbReference>
<feature type="domain" description="PAS" evidence="1">
    <location>
        <begin position="162"/>
        <end position="226"/>
    </location>
</feature>
<dbReference type="SMART" id="SM00091">
    <property type="entry name" value="PAS"/>
    <property type="match status" value="2"/>
</dbReference>
<organism evidence="4 5">
    <name type="scientific">Roseateles rivi</name>
    <dbReference type="NCBI Taxonomy" id="3299028"/>
    <lineage>
        <taxon>Bacteria</taxon>
        <taxon>Pseudomonadati</taxon>
        <taxon>Pseudomonadota</taxon>
        <taxon>Betaproteobacteria</taxon>
        <taxon>Burkholderiales</taxon>
        <taxon>Sphaerotilaceae</taxon>
        <taxon>Roseateles</taxon>
    </lineage>
</organism>
<dbReference type="InterPro" id="IPR043128">
    <property type="entry name" value="Rev_trsase/Diguanyl_cyclase"/>
</dbReference>
<sequence>MIIDAWRGEWAAAAFGLCLFLGMLSYARKWRGRVQQQDDELQRLHRDSHQMRAVLNTAPDPMVLWDAQGWPLGCNSAFEQLSALSEAQLLAGGSALVPDWLRAHEPGRSLCWVDDASGQRRCMDVEHVTVWPHLNQPGMLTVARDITRQQQALEHARVAGLVFENAVEGIVVLDDRDRICDINPALCRLLGQSRAEVLGRHPMAMHNQAQDPEQLAELESSLVQQGRWSGELLAQSAEGQLLPLWATWVRFKNNEGRHMTLGVLTDMTPIKEAEAKLLHQRLHDPLTGLPNALLMRDRIERQIIQARRDASNIAVLFADLDGFREINELGGHGVGDAVLQEVARRFSGVVRASDSISRVGADEFVMLLAGLIDEARAMSMGERLIQCLAEPVQVDEQTFNLGVTVGLALFPADGIEVEVLLRHAEAAMARAKKEARGTVQAYRPDLTAAAQRRIELVHALRLAQDMGQFHLEYQPQVRVRDGSLIGAEALMRWRIPGKGPVSPLDFIPLAEETGLIIAMGRWVLEQACAQAVLWQAQANMPPVVAVNVSARQLRQPDFLKVLDDVLQRSGCPPHALELEVTESMLLEESDQAIALLYEIAKRGVRVALDDFGTGYSSLAYLRRLPVHTLKLDRSFVKELGQDRQVEAIARTIIRLARDLSLEVLAEGVETPEQVRWLRLAGCDWAQGWCYGKPMRPEGFQYAAPDIAETGVFVDTLVQDEPSTVGPALQALASE</sequence>
<evidence type="ECO:0000313" key="4">
    <source>
        <dbReference type="EMBL" id="MFG6447769.1"/>
    </source>
</evidence>
<dbReference type="CDD" id="cd01949">
    <property type="entry name" value="GGDEF"/>
    <property type="match status" value="1"/>
</dbReference>
<dbReference type="Pfam" id="PF00563">
    <property type="entry name" value="EAL"/>
    <property type="match status" value="1"/>
</dbReference>
<dbReference type="Gene3D" id="3.30.70.270">
    <property type="match status" value="1"/>
</dbReference>
<dbReference type="Pfam" id="PF00989">
    <property type="entry name" value="PAS"/>
    <property type="match status" value="1"/>
</dbReference>
<dbReference type="Pfam" id="PF13426">
    <property type="entry name" value="PAS_9"/>
    <property type="match status" value="1"/>
</dbReference>
<dbReference type="NCBIfam" id="TIGR00254">
    <property type="entry name" value="GGDEF"/>
    <property type="match status" value="1"/>
</dbReference>
<protein>
    <submittedName>
        <fullName evidence="4">Bifunctional diguanylate cyclase/phosphodiesterase</fullName>
    </submittedName>
</protein>
<evidence type="ECO:0000259" key="1">
    <source>
        <dbReference type="PROSITE" id="PS50112"/>
    </source>
</evidence>
<dbReference type="InterPro" id="IPR013767">
    <property type="entry name" value="PAS_fold"/>
</dbReference>
<gene>
    <name evidence="4" type="ORF">ACG0Z6_05860</name>
</gene>
<dbReference type="PANTHER" id="PTHR44757:SF2">
    <property type="entry name" value="BIOFILM ARCHITECTURE MAINTENANCE PROTEIN MBAA"/>
    <property type="match status" value="1"/>
</dbReference>